<dbReference type="EMBL" id="PDKS01000001">
    <property type="protein sequence ID" value="PPI87560.1"/>
    <property type="molecule type" value="Genomic_DNA"/>
</dbReference>
<dbReference type="EC" id="6.2.1.5" evidence="10"/>
<dbReference type="InterPro" id="IPR011761">
    <property type="entry name" value="ATP-grasp"/>
</dbReference>
<dbReference type="Pfam" id="PF08442">
    <property type="entry name" value="ATP-grasp_2"/>
    <property type="match status" value="1"/>
</dbReference>
<feature type="binding site" evidence="10">
    <location>
        <position position="102"/>
    </location>
    <ligand>
        <name>ATP</name>
        <dbReference type="ChEBI" id="CHEBI:30616"/>
    </ligand>
</feature>
<feature type="binding site" evidence="10">
    <location>
        <position position="213"/>
    </location>
    <ligand>
        <name>Mg(2+)</name>
        <dbReference type="ChEBI" id="CHEBI:18420"/>
    </ligand>
</feature>
<dbReference type="PANTHER" id="PTHR11815">
    <property type="entry name" value="SUCCINYL-COA SYNTHETASE BETA CHAIN"/>
    <property type="match status" value="1"/>
</dbReference>
<dbReference type="PANTHER" id="PTHR11815:SF10">
    <property type="entry name" value="SUCCINATE--COA LIGASE [GDP-FORMING] SUBUNIT BETA, MITOCHONDRIAL"/>
    <property type="match status" value="1"/>
</dbReference>
<feature type="binding site" evidence="10">
    <location>
        <position position="199"/>
    </location>
    <ligand>
        <name>Mg(2+)</name>
        <dbReference type="ChEBI" id="CHEBI:18420"/>
    </ligand>
</feature>
<keyword evidence="3 10" id="KW-0436">Ligase</keyword>
<evidence type="ECO:0000256" key="10">
    <source>
        <dbReference type="HAMAP-Rule" id="MF_00558"/>
    </source>
</evidence>
<dbReference type="GO" id="GO:0004776">
    <property type="term" value="F:succinate-CoA ligase (GDP-forming) activity"/>
    <property type="evidence" value="ECO:0007669"/>
    <property type="project" value="RHEA"/>
</dbReference>
<comment type="function">
    <text evidence="10">Succinyl-CoA synthetase functions in the citric acid cycle (TCA), coupling the hydrolysis of succinyl-CoA to the synthesis of either ATP or GTP and thus represents the only step of substrate-level phosphorylation in the TCA. The beta subunit provides nucleotide specificity of the enzyme and binds the substrate succinate, while the binding sites for coenzyme A and phosphate are found in the alpha subunit.</text>
</comment>
<dbReference type="Gene3D" id="3.30.470.20">
    <property type="entry name" value="ATP-grasp fold, B domain"/>
    <property type="match status" value="1"/>
</dbReference>
<evidence type="ECO:0000256" key="5">
    <source>
        <dbReference type="ARBA" id="ARBA00022741"/>
    </source>
</evidence>
<dbReference type="InterPro" id="IPR016102">
    <property type="entry name" value="Succinyl-CoA_synth-like"/>
</dbReference>
<dbReference type="InterPro" id="IPR017866">
    <property type="entry name" value="Succ-CoA_synthase_bsu_CS"/>
</dbReference>
<dbReference type="NCBIfam" id="NF001913">
    <property type="entry name" value="PRK00696.1"/>
    <property type="match status" value="1"/>
</dbReference>
<dbReference type="OrthoDB" id="9802602at2"/>
<evidence type="ECO:0000256" key="1">
    <source>
        <dbReference type="ARBA" id="ARBA00009182"/>
    </source>
</evidence>
<dbReference type="GO" id="GO:0004775">
    <property type="term" value="F:succinate-CoA ligase (ADP-forming) activity"/>
    <property type="evidence" value="ECO:0007669"/>
    <property type="project" value="UniProtKB-UniRule"/>
</dbReference>
<comment type="catalytic activity">
    <reaction evidence="9">
        <text>GTP + succinate + CoA = succinyl-CoA + GDP + phosphate</text>
        <dbReference type="Rhea" id="RHEA:22120"/>
        <dbReference type="ChEBI" id="CHEBI:30031"/>
        <dbReference type="ChEBI" id="CHEBI:37565"/>
        <dbReference type="ChEBI" id="CHEBI:43474"/>
        <dbReference type="ChEBI" id="CHEBI:57287"/>
        <dbReference type="ChEBI" id="CHEBI:57292"/>
        <dbReference type="ChEBI" id="CHEBI:58189"/>
    </reaction>
    <physiologicalReaction direction="right-to-left" evidence="9">
        <dbReference type="Rhea" id="RHEA:22122"/>
    </physiologicalReaction>
</comment>
<dbReference type="PIRSF" id="PIRSF001554">
    <property type="entry name" value="SucCS_beta"/>
    <property type="match status" value="1"/>
</dbReference>
<dbReference type="InterPro" id="IPR013650">
    <property type="entry name" value="ATP-grasp_succ-CoA_synth-type"/>
</dbReference>
<dbReference type="GO" id="GO:0005829">
    <property type="term" value="C:cytosol"/>
    <property type="evidence" value="ECO:0007669"/>
    <property type="project" value="TreeGrafter"/>
</dbReference>
<dbReference type="GO" id="GO:0000287">
    <property type="term" value="F:magnesium ion binding"/>
    <property type="evidence" value="ECO:0007669"/>
    <property type="project" value="UniProtKB-UniRule"/>
</dbReference>
<dbReference type="UniPathway" id="UPA00223">
    <property type="reaction ID" value="UER00999"/>
</dbReference>
<accession>A0A2P5SZ38</accession>
<dbReference type="SUPFAM" id="SSF56059">
    <property type="entry name" value="Glutathione synthetase ATP-binding domain-like"/>
    <property type="match status" value="1"/>
</dbReference>
<evidence type="ECO:0000256" key="7">
    <source>
        <dbReference type="ARBA" id="ARBA00022842"/>
    </source>
</evidence>
<comment type="cofactor">
    <cofactor evidence="10">
        <name>Mg(2+)</name>
        <dbReference type="ChEBI" id="CHEBI:18420"/>
    </cofactor>
    <text evidence="10">Binds 1 Mg(2+) ion per subunit.</text>
</comment>
<proteinExistence type="inferred from homology"/>
<evidence type="ECO:0000259" key="11">
    <source>
        <dbReference type="PROSITE" id="PS50975"/>
    </source>
</evidence>
<keyword evidence="4 10" id="KW-0479">Metal-binding</keyword>
<keyword evidence="7 10" id="KW-0460">Magnesium</keyword>
<evidence type="ECO:0000256" key="3">
    <source>
        <dbReference type="ARBA" id="ARBA00022598"/>
    </source>
</evidence>
<dbReference type="GO" id="GO:0006099">
    <property type="term" value="P:tricarboxylic acid cycle"/>
    <property type="evidence" value="ECO:0007669"/>
    <property type="project" value="UniProtKB-UniRule"/>
</dbReference>
<comment type="caution">
    <text evidence="12">The sequence shown here is derived from an EMBL/GenBank/DDBJ whole genome shotgun (WGS) entry which is preliminary data.</text>
</comment>
<dbReference type="GO" id="GO:0042709">
    <property type="term" value="C:succinate-CoA ligase complex"/>
    <property type="evidence" value="ECO:0007669"/>
    <property type="project" value="TreeGrafter"/>
</dbReference>
<feature type="binding site" evidence="10">
    <location>
        <position position="46"/>
    </location>
    <ligand>
        <name>ATP</name>
        <dbReference type="ChEBI" id="CHEBI:30616"/>
    </ligand>
</feature>
<dbReference type="HAMAP" id="MF_00558">
    <property type="entry name" value="Succ_CoA_beta"/>
    <property type="match status" value="1"/>
</dbReference>
<organism evidence="12 13">
    <name type="scientific">Candidatus Pantoea edessiphila</name>
    <dbReference type="NCBI Taxonomy" id="2044610"/>
    <lineage>
        <taxon>Bacteria</taxon>
        <taxon>Pseudomonadati</taxon>
        <taxon>Pseudomonadota</taxon>
        <taxon>Gammaproteobacteria</taxon>
        <taxon>Enterobacterales</taxon>
        <taxon>Erwiniaceae</taxon>
        <taxon>Pantoea</taxon>
    </lineage>
</organism>
<keyword evidence="6 10" id="KW-0067">ATP-binding</keyword>
<dbReference type="Gene3D" id="3.40.50.261">
    <property type="entry name" value="Succinyl-CoA synthetase domains"/>
    <property type="match status" value="1"/>
</dbReference>
<name>A0A2P5SZ38_9GAMM</name>
<keyword evidence="5 10" id="KW-0547">Nucleotide-binding</keyword>
<dbReference type="PROSITE" id="PS01217">
    <property type="entry name" value="SUCCINYL_COA_LIG_3"/>
    <property type="match status" value="1"/>
</dbReference>
<dbReference type="SUPFAM" id="SSF52210">
    <property type="entry name" value="Succinyl-CoA synthetase domains"/>
    <property type="match status" value="1"/>
</dbReference>
<dbReference type="InterPro" id="IPR013815">
    <property type="entry name" value="ATP_grasp_subdomain_1"/>
</dbReference>
<reference evidence="12 13" key="1">
    <citation type="journal article" date="2018" name="Genome Biol. Evol.">
        <title>Cladogenesis and Genomic Streamlining in Extracellular Endosymbionts of Tropical Stink Bugs.</title>
        <authorList>
            <person name="Otero-Bravo A."/>
            <person name="Goffredi S."/>
            <person name="Sabree Z.L."/>
        </authorList>
    </citation>
    <scope>NUCLEOTIDE SEQUENCE [LARGE SCALE GENOMIC DNA]</scope>
    <source>
        <strain evidence="12 13">SoET</strain>
    </source>
</reference>
<evidence type="ECO:0000256" key="4">
    <source>
        <dbReference type="ARBA" id="ARBA00022723"/>
    </source>
</evidence>
<evidence type="ECO:0000256" key="2">
    <source>
        <dbReference type="ARBA" id="ARBA00022532"/>
    </source>
</evidence>
<feature type="domain" description="ATP-grasp" evidence="11">
    <location>
        <begin position="9"/>
        <end position="229"/>
    </location>
</feature>
<gene>
    <name evidence="10" type="primary">sucC</name>
    <name evidence="12" type="ORF">CRV11_01365</name>
</gene>
<dbReference type="Pfam" id="PF00549">
    <property type="entry name" value="Ligase_CoA"/>
    <property type="match status" value="1"/>
</dbReference>
<dbReference type="FunFam" id="3.30.470.20:FF:000002">
    <property type="entry name" value="Succinate--CoA ligase [ADP-forming] subunit beta"/>
    <property type="match status" value="1"/>
</dbReference>
<dbReference type="AlphaFoldDB" id="A0A2P5SZ38"/>
<dbReference type="FunFam" id="3.30.1490.20:FF:000002">
    <property type="entry name" value="Succinate--CoA ligase [ADP-forming] subunit beta"/>
    <property type="match status" value="1"/>
</dbReference>
<feature type="binding site" evidence="10">
    <location>
        <begin position="321"/>
        <end position="323"/>
    </location>
    <ligand>
        <name>substrate</name>
        <note>ligand shared with subunit alpha</note>
    </ligand>
</feature>
<dbReference type="InterPro" id="IPR005809">
    <property type="entry name" value="Succ_CoA_ligase-like_bsu"/>
</dbReference>
<comment type="subunit">
    <text evidence="10">Heterotetramer of two alpha and two beta subunits.</text>
</comment>
<comment type="similarity">
    <text evidence="1 10">Belongs to the succinate/malate CoA ligase beta subunit family.</text>
</comment>
<feature type="binding site" evidence="10">
    <location>
        <begin position="53"/>
        <end position="55"/>
    </location>
    <ligand>
        <name>ATP</name>
        <dbReference type="ChEBI" id="CHEBI:30616"/>
    </ligand>
</feature>
<dbReference type="GO" id="GO:0005524">
    <property type="term" value="F:ATP binding"/>
    <property type="evidence" value="ECO:0007669"/>
    <property type="project" value="UniProtKB-UniRule"/>
</dbReference>
<evidence type="ECO:0000256" key="6">
    <source>
        <dbReference type="ARBA" id="ARBA00022840"/>
    </source>
</evidence>
<dbReference type="FunFam" id="3.40.50.261:FF:000001">
    <property type="entry name" value="Succinate--CoA ligase [ADP-forming] subunit beta"/>
    <property type="match status" value="1"/>
</dbReference>
<dbReference type="InterPro" id="IPR005811">
    <property type="entry name" value="SUCC_ACL_C"/>
</dbReference>
<dbReference type="RefSeq" id="WP_136131556.1">
    <property type="nucleotide sequence ID" value="NZ_PDKS01000001.1"/>
</dbReference>
<feature type="binding site" evidence="10">
    <location>
        <position position="107"/>
    </location>
    <ligand>
        <name>ATP</name>
        <dbReference type="ChEBI" id="CHEBI:30616"/>
    </ligand>
</feature>
<keyword evidence="2 10" id="KW-0816">Tricarboxylic acid cycle</keyword>
<dbReference type="NCBIfam" id="TIGR01016">
    <property type="entry name" value="sucCoAbeta"/>
    <property type="match status" value="1"/>
</dbReference>
<feature type="binding site" evidence="10">
    <location>
        <position position="264"/>
    </location>
    <ligand>
        <name>substrate</name>
        <note>ligand shared with subunit alpha</note>
    </ligand>
</feature>
<dbReference type="Gene3D" id="3.30.1490.20">
    <property type="entry name" value="ATP-grasp fold, A domain"/>
    <property type="match status" value="1"/>
</dbReference>
<evidence type="ECO:0000313" key="12">
    <source>
        <dbReference type="EMBL" id="PPI87560.1"/>
    </source>
</evidence>
<evidence type="ECO:0000256" key="9">
    <source>
        <dbReference type="ARBA" id="ARBA00052891"/>
    </source>
</evidence>
<sequence length="389" mass="43490">MNLHEYQSKKLLAKYNIPIPKGYVCASLLEIQEACSNIDDHSWVIKCQVHAGGRGKAGAVKILKNLKEICVFFEKWHTKRLITDQTDKHGQLVNKFLVEEKTDIDRELYLSATIDRETCRIVFIASMQGGVEIENVAKKIPNVIYKVFIDPLTGPQRYQGRGLGFKLGLVGEQINQFTNIFMKLSNMFVELDLMLIEINPLIINLQGNLICLDSKLSVDSNALFRHPELNKLYDITQQDQREAYATQFELNYISLEGDIGCIVNGAGLAMGTMDIIKYYGGKPANFLDVGGSVTEERVIEAFKIILSDINIKSILVNIFGGIVRCDLIANGIIDAMNILNIELPVIIRLEGNNSELAQKKLINSRLKIIVIKDLSQAVKCAVSSAAEQK</sequence>
<evidence type="ECO:0000313" key="13">
    <source>
        <dbReference type="Proteomes" id="UP000296034"/>
    </source>
</evidence>
<dbReference type="GO" id="GO:0006104">
    <property type="term" value="P:succinyl-CoA metabolic process"/>
    <property type="evidence" value="ECO:0007669"/>
    <property type="project" value="TreeGrafter"/>
</dbReference>
<dbReference type="Proteomes" id="UP000296034">
    <property type="component" value="Unassembled WGS sequence"/>
</dbReference>
<evidence type="ECO:0000256" key="8">
    <source>
        <dbReference type="ARBA" id="ARBA00050563"/>
    </source>
</evidence>
<feature type="binding site" evidence="10">
    <location>
        <position position="99"/>
    </location>
    <ligand>
        <name>ATP</name>
        <dbReference type="ChEBI" id="CHEBI:30616"/>
    </ligand>
</feature>
<comment type="pathway">
    <text evidence="10">Carbohydrate metabolism; tricarboxylic acid cycle; succinate from succinyl-CoA (ligase route): step 1/1.</text>
</comment>
<dbReference type="PROSITE" id="PS50975">
    <property type="entry name" value="ATP_GRASP"/>
    <property type="match status" value="1"/>
</dbReference>
<protein>
    <recommendedName>
        <fullName evidence="10">Succinate--CoA ligase [ADP-forming] subunit beta</fullName>
        <ecNumber evidence="10">6.2.1.5</ecNumber>
    </recommendedName>
    <alternativeName>
        <fullName evidence="10">Succinyl-CoA synthetase subunit beta</fullName>
        <shortName evidence="10">SCS-beta</shortName>
    </alternativeName>
</protein>
<comment type="catalytic activity">
    <reaction evidence="8">
        <text>succinate + ATP + CoA = succinyl-CoA + ADP + phosphate</text>
        <dbReference type="Rhea" id="RHEA:17661"/>
        <dbReference type="ChEBI" id="CHEBI:30031"/>
        <dbReference type="ChEBI" id="CHEBI:30616"/>
        <dbReference type="ChEBI" id="CHEBI:43474"/>
        <dbReference type="ChEBI" id="CHEBI:57287"/>
        <dbReference type="ChEBI" id="CHEBI:57292"/>
        <dbReference type="ChEBI" id="CHEBI:456216"/>
        <dbReference type="EC" id="6.2.1.5"/>
    </reaction>
    <physiologicalReaction direction="right-to-left" evidence="8">
        <dbReference type="Rhea" id="RHEA:17663"/>
    </physiologicalReaction>
</comment>